<dbReference type="GO" id="GO:0032259">
    <property type="term" value="P:methylation"/>
    <property type="evidence" value="ECO:0007669"/>
    <property type="project" value="UniProtKB-KW"/>
</dbReference>
<keyword evidence="1" id="KW-0808">Transferase</keyword>
<reference evidence="1" key="1">
    <citation type="journal article" date="2020" name="mSystems">
        <title>Genome- and Community-Level Interaction Insights into Carbon Utilization and Element Cycling Functions of Hydrothermarchaeota in Hydrothermal Sediment.</title>
        <authorList>
            <person name="Zhou Z."/>
            <person name="Liu Y."/>
            <person name="Xu W."/>
            <person name="Pan J."/>
            <person name="Luo Z.H."/>
            <person name="Li M."/>
        </authorList>
    </citation>
    <scope>NUCLEOTIDE SEQUENCE [LARGE SCALE GENOMIC DNA]</scope>
    <source>
        <strain evidence="1">SpSt-1217</strain>
    </source>
</reference>
<dbReference type="CDD" id="cd02440">
    <property type="entry name" value="AdoMet_MTases"/>
    <property type="match status" value="1"/>
</dbReference>
<proteinExistence type="predicted"/>
<dbReference type="AlphaFoldDB" id="A0A831PP36"/>
<dbReference type="Proteomes" id="UP000886047">
    <property type="component" value="Unassembled WGS sequence"/>
</dbReference>
<name>A0A831PP36_9BACT</name>
<dbReference type="GO" id="GO:0008168">
    <property type="term" value="F:methyltransferase activity"/>
    <property type="evidence" value="ECO:0007669"/>
    <property type="project" value="UniProtKB-KW"/>
</dbReference>
<feature type="non-terminal residue" evidence="1">
    <location>
        <position position="228"/>
    </location>
</feature>
<sequence>MNDPIGRAIADFYANGKAPDIEIQTNYTEGELLSPVYFFRTESEMPEIEKTALKLCRGKVLDVGAAAGCHALVLQEKGLDVTALEKSEYAARVMKRRGVRNVVCQSIFEYRETGFDTTLLLMNGTGIGRTLNGLEQLLKHLKHLMNPGGQILIDSSDIRYLFEEDDGSVWVDLTSNKYYGEMEYELRYKNYSTQFKWLFTDFETLAEICTKLGLTSKKILEGDNFDYL</sequence>
<keyword evidence="1" id="KW-0489">Methyltransferase</keyword>
<dbReference type="Gene3D" id="3.40.50.150">
    <property type="entry name" value="Vaccinia Virus protein VP39"/>
    <property type="match status" value="1"/>
</dbReference>
<protein>
    <submittedName>
        <fullName evidence="1">Class I SAM-dependent methyltransferase</fullName>
    </submittedName>
</protein>
<organism evidence="1">
    <name type="scientific">Mariniphaga anaerophila</name>
    <dbReference type="NCBI Taxonomy" id="1484053"/>
    <lineage>
        <taxon>Bacteria</taxon>
        <taxon>Pseudomonadati</taxon>
        <taxon>Bacteroidota</taxon>
        <taxon>Bacteroidia</taxon>
        <taxon>Marinilabiliales</taxon>
        <taxon>Prolixibacteraceae</taxon>
        <taxon>Mariniphaga</taxon>
    </lineage>
</organism>
<accession>A0A831PP36</accession>
<gene>
    <name evidence="1" type="ORF">ENN90_00830</name>
</gene>
<dbReference type="InterPro" id="IPR029063">
    <property type="entry name" value="SAM-dependent_MTases_sf"/>
</dbReference>
<evidence type="ECO:0000313" key="1">
    <source>
        <dbReference type="EMBL" id="HDR50153.1"/>
    </source>
</evidence>
<comment type="caution">
    <text evidence="1">The sequence shown here is derived from an EMBL/GenBank/DDBJ whole genome shotgun (WGS) entry which is preliminary data.</text>
</comment>
<dbReference type="SUPFAM" id="SSF53335">
    <property type="entry name" value="S-adenosyl-L-methionine-dependent methyltransferases"/>
    <property type="match status" value="1"/>
</dbReference>
<dbReference type="EMBL" id="DSDK01000048">
    <property type="protein sequence ID" value="HDR50153.1"/>
    <property type="molecule type" value="Genomic_DNA"/>
</dbReference>